<sequence>MQNLEWGGHAVLRAIVTSVVIPLRGAATARRLLERPSYCPKPAAEQGPTAASHSRSASSLVPWPPPSTLSSHRREKGCHHSPAHGLPSPRSAARLRPQCPAAILVPIVKKEEGRGAECPRHQPFWLQRFLGQERAQLSKVPRSGIPPPLVHCHRSPQPVGTLAVLVQGSASGRQAPRGHSTTTRPQVARVLSTGVHQARVPAAPRMVTPLLRLHPDHRSRQPAWIIDQMFLAIKKLVAELR</sequence>
<dbReference type="EMBL" id="JANPWB010000014">
    <property type="protein sequence ID" value="KAJ1099487.1"/>
    <property type="molecule type" value="Genomic_DNA"/>
</dbReference>
<accession>A0AAV7M7J7</accession>
<proteinExistence type="predicted"/>
<evidence type="ECO:0000313" key="3">
    <source>
        <dbReference type="Proteomes" id="UP001066276"/>
    </source>
</evidence>
<comment type="caution">
    <text evidence="2">The sequence shown here is derived from an EMBL/GenBank/DDBJ whole genome shotgun (WGS) entry which is preliminary data.</text>
</comment>
<feature type="compositionally biased region" description="Polar residues" evidence="1">
    <location>
        <begin position="49"/>
        <end position="59"/>
    </location>
</feature>
<protein>
    <submittedName>
        <fullName evidence="2">Uncharacterized protein</fullName>
    </submittedName>
</protein>
<feature type="compositionally biased region" description="Basic residues" evidence="1">
    <location>
        <begin position="71"/>
        <end position="82"/>
    </location>
</feature>
<dbReference type="Proteomes" id="UP001066276">
    <property type="component" value="Chromosome 10"/>
</dbReference>
<organism evidence="2 3">
    <name type="scientific">Pleurodeles waltl</name>
    <name type="common">Iberian ribbed newt</name>
    <dbReference type="NCBI Taxonomy" id="8319"/>
    <lineage>
        <taxon>Eukaryota</taxon>
        <taxon>Metazoa</taxon>
        <taxon>Chordata</taxon>
        <taxon>Craniata</taxon>
        <taxon>Vertebrata</taxon>
        <taxon>Euteleostomi</taxon>
        <taxon>Amphibia</taxon>
        <taxon>Batrachia</taxon>
        <taxon>Caudata</taxon>
        <taxon>Salamandroidea</taxon>
        <taxon>Salamandridae</taxon>
        <taxon>Pleurodelinae</taxon>
        <taxon>Pleurodeles</taxon>
    </lineage>
</organism>
<keyword evidence="3" id="KW-1185">Reference proteome</keyword>
<evidence type="ECO:0000313" key="2">
    <source>
        <dbReference type="EMBL" id="KAJ1099487.1"/>
    </source>
</evidence>
<feature type="region of interest" description="Disordered" evidence="1">
    <location>
        <begin position="38"/>
        <end position="93"/>
    </location>
</feature>
<dbReference type="AlphaFoldDB" id="A0AAV7M7J7"/>
<name>A0AAV7M7J7_PLEWA</name>
<gene>
    <name evidence="2" type="ORF">NDU88_004588</name>
</gene>
<evidence type="ECO:0000256" key="1">
    <source>
        <dbReference type="SAM" id="MobiDB-lite"/>
    </source>
</evidence>
<reference evidence="2" key="1">
    <citation type="journal article" date="2022" name="bioRxiv">
        <title>Sequencing and chromosome-scale assembly of the giantPleurodeles waltlgenome.</title>
        <authorList>
            <person name="Brown T."/>
            <person name="Elewa A."/>
            <person name="Iarovenko S."/>
            <person name="Subramanian E."/>
            <person name="Araus A.J."/>
            <person name="Petzold A."/>
            <person name="Susuki M."/>
            <person name="Suzuki K.-i.T."/>
            <person name="Hayashi T."/>
            <person name="Toyoda A."/>
            <person name="Oliveira C."/>
            <person name="Osipova E."/>
            <person name="Leigh N.D."/>
            <person name="Simon A."/>
            <person name="Yun M.H."/>
        </authorList>
    </citation>
    <scope>NUCLEOTIDE SEQUENCE</scope>
    <source>
        <strain evidence="2">20211129_DDA</strain>
        <tissue evidence="2">Liver</tissue>
    </source>
</reference>